<dbReference type="InterPro" id="IPR004882">
    <property type="entry name" value="Luc7-rel"/>
</dbReference>
<accession>A0A8J6HB19</accession>
<dbReference type="AlphaFoldDB" id="A0A8J6HB19"/>
<evidence type="ECO:0000256" key="3">
    <source>
        <dbReference type="SAM" id="MobiDB-lite"/>
    </source>
</evidence>
<dbReference type="GO" id="GO:0003729">
    <property type="term" value="F:mRNA binding"/>
    <property type="evidence" value="ECO:0007669"/>
    <property type="project" value="InterPro"/>
</dbReference>
<reference evidence="4" key="2">
    <citation type="submission" date="2021-08" db="EMBL/GenBank/DDBJ databases">
        <authorList>
            <person name="Eriksson T."/>
        </authorList>
    </citation>
    <scope>NUCLEOTIDE SEQUENCE</scope>
    <source>
        <strain evidence="4">Stoneville</strain>
        <tissue evidence="4">Whole head</tissue>
    </source>
</reference>
<dbReference type="EMBL" id="JABDTM020027272">
    <property type="protein sequence ID" value="KAH0810767.1"/>
    <property type="molecule type" value="Genomic_DNA"/>
</dbReference>
<reference evidence="4" key="1">
    <citation type="journal article" date="2020" name="J Insects Food Feed">
        <title>The yellow mealworm (Tenebrio molitor) genome: a resource for the emerging insects as food and feed industry.</title>
        <authorList>
            <person name="Eriksson T."/>
            <person name="Andere A."/>
            <person name="Kelstrup H."/>
            <person name="Emery V."/>
            <person name="Picard C."/>
        </authorList>
    </citation>
    <scope>NUCLEOTIDE SEQUENCE</scope>
    <source>
        <strain evidence="4">Stoneville</strain>
        <tissue evidence="4">Whole head</tissue>
    </source>
</reference>
<evidence type="ECO:0000256" key="2">
    <source>
        <dbReference type="SAM" id="Coils"/>
    </source>
</evidence>
<name>A0A8J6HB19_TENMO</name>
<keyword evidence="5" id="KW-1185">Reference proteome</keyword>
<organism evidence="4 5">
    <name type="scientific">Tenebrio molitor</name>
    <name type="common">Yellow mealworm beetle</name>
    <dbReference type="NCBI Taxonomy" id="7067"/>
    <lineage>
        <taxon>Eukaryota</taxon>
        <taxon>Metazoa</taxon>
        <taxon>Ecdysozoa</taxon>
        <taxon>Arthropoda</taxon>
        <taxon>Hexapoda</taxon>
        <taxon>Insecta</taxon>
        <taxon>Pterygota</taxon>
        <taxon>Neoptera</taxon>
        <taxon>Endopterygota</taxon>
        <taxon>Coleoptera</taxon>
        <taxon>Polyphaga</taxon>
        <taxon>Cucujiformia</taxon>
        <taxon>Tenebrionidae</taxon>
        <taxon>Tenebrio</taxon>
    </lineage>
</organism>
<keyword evidence="2" id="KW-0175">Coiled coil</keyword>
<dbReference type="PANTHER" id="PTHR12375">
    <property type="entry name" value="RNA-BINDING PROTEIN LUC7-RELATED"/>
    <property type="match status" value="1"/>
</dbReference>
<feature type="coiled-coil region" evidence="2">
    <location>
        <begin position="125"/>
        <end position="185"/>
    </location>
</feature>
<dbReference type="Proteomes" id="UP000719412">
    <property type="component" value="Unassembled WGS sequence"/>
</dbReference>
<evidence type="ECO:0008006" key="6">
    <source>
        <dbReference type="Google" id="ProtNLM"/>
    </source>
</evidence>
<comment type="similarity">
    <text evidence="1">Belongs to the Luc7 family.</text>
</comment>
<evidence type="ECO:0000313" key="4">
    <source>
        <dbReference type="EMBL" id="KAH0810767.1"/>
    </source>
</evidence>
<dbReference type="Pfam" id="PF03194">
    <property type="entry name" value="LUC7"/>
    <property type="match status" value="1"/>
</dbReference>
<feature type="compositionally biased region" description="Basic and acidic residues" evidence="3">
    <location>
        <begin position="260"/>
        <end position="348"/>
    </location>
</feature>
<evidence type="ECO:0000313" key="5">
    <source>
        <dbReference type="Proteomes" id="UP000719412"/>
    </source>
</evidence>
<sequence>MAVLAAAQLLDELMGRNRNVAPNEKVKELNWEDPEYCKYFMVKFCPHDLFVNTRADLGACSKVHDEEVRKMFQQAKPHRKIHYQEEFIRFCSSMINEVERKIQKGKMRLALSGKAELPSISPAQSQKNQEQIKILNERINGLEAEAEQAGTDGNVEQAQGLMKLCDQLKEERDSLRKQIENGHWNATAELAAAQEKQMEVCQVCGAFLIVGDAQQRIDDHLMGKQHVGFARLKSALEEITTVVQAAKEERRLGRGGGLGSEDRRSRESERDRERERDRDKRREKELDRNRSEHRVDKEKDRREKDKEREKERKDRERRDRETHRTKEREREREKDRERDRKHRSDRDSGVVTISTVVELVFSVRPVRSSTPAALQVFINSFGRNDFERGPVRVRIARVKDVSSELVGSSSKTACFVSPSHHWSGFLQLATNR</sequence>
<evidence type="ECO:0000256" key="1">
    <source>
        <dbReference type="ARBA" id="ARBA00005655"/>
    </source>
</evidence>
<dbReference type="GO" id="GO:0006376">
    <property type="term" value="P:mRNA splice site recognition"/>
    <property type="evidence" value="ECO:0007669"/>
    <property type="project" value="InterPro"/>
</dbReference>
<proteinExistence type="inferred from homology"/>
<feature type="region of interest" description="Disordered" evidence="3">
    <location>
        <begin position="250"/>
        <end position="348"/>
    </location>
</feature>
<gene>
    <name evidence="4" type="ORF">GEV33_012025</name>
</gene>
<comment type="caution">
    <text evidence="4">The sequence shown here is derived from an EMBL/GenBank/DDBJ whole genome shotgun (WGS) entry which is preliminary data.</text>
</comment>
<dbReference type="GO" id="GO:0005685">
    <property type="term" value="C:U1 snRNP"/>
    <property type="evidence" value="ECO:0007669"/>
    <property type="project" value="InterPro"/>
</dbReference>
<protein>
    <recommendedName>
        <fullName evidence="6">Luc7-like protein 3</fullName>
    </recommendedName>
</protein>